<dbReference type="PROSITE" id="PS51257">
    <property type="entry name" value="PROKAR_LIPOPROTEIN"/>
    <property type="match status" value="1"/>
</dbReference>
<keyword evidence="1" id="KW-0732">Signal</keyword>
<sequence length="229" mass="25875">MKKLLIVVLGWLIVMTACKKNSDSAIPVTASSFMFFNGVRDVVYDIWLDTTLIMKNVAFGQSTPYREMRAQLYTIRVVDHNRPKDTIRVGQINLRNKRIFSTYVGFDSANTRLVAMAVEDDLTPAPPENMKLRIVNLSWAFRPNGQSATVDLFSRTTPIFRGMGSPQFTNFAILPGDSTYPFNFRRNDDTTVVPNQFPFKAETGKIYTVVLTGNAMTSTLFKTFTITNN</sequence>
<reference evidence="4" key="1">
    <citation type="submission" date="2017-02" db="EMBL/GenBank/DDBJ databases">
        <authorList>
            <person name="Varghese N."/>
            <person name="Submissions S."/>
        </authorList>
    </citation>
    <scope>NUCLEOTIDE SEQUENCE [LARGE SCALE GENOMIC DNA]</scope>
    <source>
        <strain evidence="4">DSM 22224</strain>
    </source>
</reference>
<protein>
    <recommendedName>
        <fullName evidence="2">DUF4397 domain-containing protein</fullName>
    </recommendedName>
</protein>
<feature type="chain" id="PRO_5012074897" description="DUF4397 domain-containing protein" evidence="1">
    <location>
        <begin position="20"/>
        <end position="229"/>
    </location>
</feature>
<keyword evidence="4" id="KW-1185">Reference proteome</keyword>
<dbReference type="Proteomes" id="UP000190367">
    <property type="component" value="Unassembled WGS sequence"/>
</dbReference>
<evidence type="ECO:0000259" key="2">
    <source>
        <dbReference type="Pfam" id="PF14344"/>
    </source>
</evidence>
<dbReference type="Pfam" id="PF14344">
    <property type="entry name" value="DUF4397"/>
    <property type="match status" value="1"/>
</dbReference>
<dbReference type="RefSeq" id="WP_159455859.1">
    <property type="nucleotide sequence ID" value="NZ_FUWZ01000001.1"/>
</dbReference>
<name>A0A1T4KZ58_9BACT</name>
<gene>
    <name evidence="3" type="ORF">SAMN04488128_101386</name>
</gene>
<feature type="signal peptide" evidence="1">
    <location>
        <begin position="1"/>
        <end position="19"/>
    </location>
</feature>
<dbReference type="STRING" id="634771.SAMN04488128_101386"/>
<dbReference type="EMBL" id="FUWZ01000001">
    <property type="protein sequence ID" value="SJZ47661.1"/>
    <property type="molecule type" value="Genomic_DNA"/>
</dbReference>
<evidence type="ECO:0000256" key="1">
    <source>
        <dbReference type="SAM" id="SignalP"/>
    </source>
</evidence>
<proteinExistence type="predicted"/>
<dbReference type="InterPro" id="IPR025510">
    <property type="entry name" value="DUF4397"/>
</dbReference>
<organism evidence="3 4">
    <name type="scientific">Chitinophaga eiseniae</name>
    <dbReference type="NCBI Taxonomy" id="634771"/>
    <lineage>
        <taxon>Bacteria</taxon>
        <taxon>Pseudomonadati</taxon>
        <taxon>Bacteroidota</taxon>
        <taxon>Chitinophagia</taxon>
        <taxon>Chitinophagales</taxon>
        <taxon>Chitinophagaceae</taxon>
        <taxon>Chitinophaga</taxon>
    </lineage>
</organism>
<evidence type="ECO:0000313" key="4">
    <source>
        <dbReference type="Proteomes" id="UP000190367"/>
    </source>
</evidence>
<dbReference type="OrthoDB" id="649338at2"/>
<accession>A0A1T4KZ58</accession>
<evidence type="ECO:0000313" key="3">
    <source>
        <dbReference type="EMBL" id="SJZ47661.1"/>
    </source>
</evidence>
<dbReference type="AlphaFoldDB" id="A0A1T4KZ58"/>
<feature type="domain" description="DUF4397" evidence="2">
    <location>
        <begin position="35"/>
        <end position="139"/>
    </location>
</feature>